<evidence type="ECO:0000256" key="1">
    <source>
        <dbReference type="ARBA" id="ARBA00024322"/>
    </source>
</evidence>
<dbReference type="Gene3D" id="3.30.70.1710">
    <property type="match status" value="1"/>
</dbReference>
<sequence length="143" mass="15954">MKQRLTREEFLEYIFSENYEALQGDKLRLVRIRIPGSEVSLAHLIGVSDSEVYKNLGLHIGVHLGEDHTGESLGLLQFTPWEGAVVAADIATKVANVEIGFMDRFNGSLILTGERENIKIALQEVLDYFGNTLKFGACELTEN</sequence>
<dbReference type="RefSeq" id="WP_117497168.1">
    <property type="nucleotide sequence ID" value="NZ_JBBMFC010000003.1"/>
</dbReference>
<evidence type="ECO:0000313" key="5">
    <source>
        <dbReference type="Proteomes" id="UP001470288"/>
    </source>
</evidence>
<dbReference type="PANTHER" id="PTHR40449:SF2">
    <property type="entry name" value="BACTERIAL MICROCOMPARTMENT SHELL PROTEIN EUTS"/>
    <property type="match status" value="1"/>
</dbReference>
<dbReference type="SUPFAM" id="SSF143414">
    <property type="entry name" value="CcmK-like"/>
    <property type="match status" value="1"/>
</dbReference>
<proteinExistence type="predicted"/>
<protein>
    <submittedName>
        <fullName evidence="4">BMC domain-containing protein</fullName>
    </submittedName>
</protein>
<evidence type="ECO:0000313" key="4">
    <source>
        <dbReference type="EMBL" id="MEQ2577776.1"/>
    </source>
</evidence>
<keyword evidence="5" id="KW-1185">Reference proteome</keyword>
<comment type="subcellular location">
    <subcellularLocation>
        <location evidence="1">Bacterial microcompartment</location>
    </subcellularLocation>
</comment>
<organism evidence="4 5">
    <name type="scientific">Hominiventricola aquisgranensis</name>
    <dbReference type="NCBI Taxonomy" id="3133164"/>
    <lineage>
        <taxon>Bacteria</taxon>
        <taxon>Bacillati</taxon>
        <taxon>Bacillota</taxon>
        <taxon>Clostridia</taxon>
        <taxon>Lachnospirales</taxon>
        <taxon>Lachnospiraceae</taxon>
        <taxon>Hominiventricola</taxon>
    </lineage>
</organism>
<dbReference type="SMART" id="SM00877">
    <property type="entry name" value="BMC"/>
    <property type="match status" value="1"/>
</dbReference>
<dbReference type="InterPro" id="IPR000249">
    <property type="entry name" value="BMC_dom"/>
</dbReference>
<comment type="caution">
    <text evidence="4">The sequence shown here is derived from an EMBL/GenBank/DDBJ whole genome shotgun (WGS) entry which is preliminary data.</text>
</comment>
<evidence type="ECO:0000256" key="2">
    <source>
        <dbReference type="ARBA" id="ARBA00024446"/>
    </source>
</evidence>
<reference evidence="4 5" key="1">
    <citation type="submission" date="2024-03" db="EMBL/GenBank/DDBJ databases">
        <title>Human intestinal bacterial collection.</title>
        <authorList>
            <person name="Pauvert C."/>
            <person name="Hitch T.C.A."/>
            <person name="Clavel T."/>
        </authorList>
    </citation>
    <scope>NUCLEOTIDE SEQUENCE [LARGE SCALE GENOMIC DNA]</scope>
    <source>
        <strain evidence="4 5">CLA-AA-H78B</strain>
    </source>
</reference>
<dbReference type="PANTHER" id="PTHR40449">
    <property type="entry name" value="ETHANOLAMINE UTILIZATION PROTEIN EUTS"/>
    <property type="match status" value="1"/>
</dbReference>
<accession>A0ABV1HXX4</accession>
<dbReference type="EMBL" id="JBBMFC010000003">
    <property type="protein sequence ID" value="MEQ2577776.1"/>
    <property type="molecule type" value="Genomic_DNA"/>
</dbReference>
<evidence type="ECO:0000259" key="3">
    <source>
        <dbReference type="SMART" id="SM00877"/>
    </source>
</evidence>
<gene>
    <name evidence="4" type="ORF">WMO62_02825</name>
</gene>
<feature type="domain" description="Bacterial microcompartment" evidence="3">
    <location>
        <begin position="71"/>
        <end position="143"/>
    </location>
</feature>
<keyword evidence="2" id="KW-1283">Bacterial microcompartment</keyword>
<dbReference type="InterPro" id="IPR037233">
    <property type="entry name" value="CcmK-like_sf"/>
</dbReference>
<dbReference type="Proteomes" id="UP001470288">
    <property type="component" value="Unassembled WGS sequence"/>
</dbReference>
<dbReference type="InterPro" id="IPR009307">
    <property type="entry name" value="EutS/PduU/CutR"/>
</dbReference>
<dbReference type="Pfam" id="PF00936">
    <property type="entry name" value="BMC"/>
    <property type="match status" value="1"/>
</dbReference>
<name>A0ABV1HXX4_9FIRM</name>